<dbReference type="Proteomes" id="UP000826271">
    <property type="component" value="Unassembled WGS sequence"/>
</dbReference>
<dbReference type="AlphaFoldDB" id="A0AAV6WCQ0"/>
<accession>A0AAV6WCQ0</accession>
<dbReference type="EMBL" id="WHWC01000018">
    <property type="protein sequence ID" value="KAG8364838.1"/>
    <property type="molecule type" value="Genomic_DNA"/>
</dbReference>
<organism evidence="1 2">
    <name type="scientific">Buddleja alternifolia</name>
    <dbReference type="NCBI Taxonomy" id="168488"/>
    <lineage>
        <taxon>Eukaryota</taxon>
        <taxon>Viridiplantae</taxon>
        <taxon>Streptophyta</taxon>
        <taxon>Embryophyta</taxon>
        <taxon>Tracheophyta</taxon>
        <taxon>Spermatophyta</taxon>
        <taxon>Magnoliopsida</taxon>
        <taxon>eudicotyledons</taxon>
        <taxon>Gunneridae</taxon>
        <taxon>Pentapetalae</taxon>
        <taxon>asterids</taxon>
        <taxon>lamiids</taxon>
        <taxon>Lamiales</taxon>
        <taxon>Scrophulariaceae</taxon>
        <taxon>Buddlejeae</taxon>
        <taxon>Buddleja</taxon>
    </lineage>
</organism>
<proteinExistence type="predicted"/>
<sequence>MEDRSLRSLESRFKAIENGVRRLIQCIKKVELYNPSGASKQDILQQAKLMFVEDVQFKAGFKFDNVSNMLKNIEKFLDNDTTRR</sequence>
<comment type="caution">
    <text evidence="1">The sequence shown here is derived from an EMBL/GenBank/DDBJ whole genome shotgun (WGS) entry which is preliminary data.</text>
</comment>
<reference evidence="1" key="1">
    <citation type="submission" date="2019-10" db="EMBL/GenBank/DDBJ databases">
        <authorList>
            <person name="Zhang R."/>
            <person name="Pan Y."/>
            <person name="Wang J."/>
            <person name="Ma R."/>
            <person name="Yu S."/>
        </authorList>
    </citation>
    <scope>NUCLEOTIDE SEQUENCE</scope>
    <source>
        <strain evidence="1">LA-IB0</strain>
        <tissue evidence="1">Leaf</tissue>
    </source>
</reference>
<evidence type="ECO:0000313" key="2">
    <source>
        <dbReference type="Proteomes" id="UP000826271"/>
    </source>
</evidence>
<gene>
    <name evidence="1" type="ORF">BUALT_Bualt18G0040200</name>
</gene>
<protein>
    <submittedName>
        <fullName evidence="1">Uncharacterized protein</fullName>
    </submittedName>
</protein>
<evidence type="ECO:0000313" key="1">
    <source>
        <dbReference type="EMBL" id="KAG8364838.1"/>
    </source>
</evidence>
<keyword evidence="2" id="KW-1185">Reference proteome</keyword>
<name>A0AAV6WCQ0_9LAMI</name>